<keyword evidence="2" id="KW-1185">Reference proteome</keyword>
<evidence type="ECO:0000313" key="1">
    <source>
        <dbReference type="EMBL" id="GAA0874356.1"/>
    </source>
</evidence>
<accession>A0ABN1MM54</accession>
<dbReference type="EMBL" id="BAAAFH010000003">
    <property type="protein sequence ID" value="GAA0874356.1"/>
    <property type="molecule type" value="Genomic_DNA"/>
</dbReference>
<reference evidence="1 2" key="1">
    <citation type="journal article" date="2019" name="Int. J. Syst. Evol. Microbiol.">
        <title>The Global Catalogue of Microorganisms (GCM) 10K type strain sequencing project: providing services to taxonomists for standard genome sequencing and annotation.</title>
        <authorList>
            <consortium name="The Broad Institute Genomics Platform"/>
            <consortium name="The Broad Institute Genome Sequencing Center for Infectious Disease"/>
            <person name="Wu L."/>
            <person name="Ma J."/>
        </authorList>
    </citation>
    <scope>NUCLEOTIDE SEQUENCE [LARGE SCALE GENOMIC DNA]</scope>
    <source>
        <strain evidence="1 2">JCM 16083</strain>
    </source>
</reference>
<gene>
    <name evidence="1" type="ORF">GCM10009118_07640</name>
</gene>
<proteinExistence type="predicted"/>
<evidence type="ECO:0000313" key="2">
    <source>
        <dbReference type="Proteomes" id="UP001501126"/>
    </source>
</evidence>
<organism evidence="1 2">
    <name type="scientific">Wandonia haliotis</name>
    <dbReference type="NCBI Taxonomy" id="574963"/>
    <lineage>
        <taxon>Bacteria</taxon>
        <taxon>Pseudomonadati</taxon>
        <taxon>Bacteroidota</taxon>
        <taxon>Flavobacteriia</taxon>
        <taxon>Flavobacteriales</taxon>
        <taxon>Crocinitomicaceae</taxon>
        <taxon>Wandonia</taxon>
    </lineage>
</organism>
<sequence>MDITTKKVKILYETLIKYQWSKGSTIKDRSTPFWEVYNVIKLINKKPKKDRIQDIKGDKLLLL</sequence>
<dbReference type="Proteomes" id="UP001501126">
    <property type="component" value="Unassembled WGS sequence"/>
</dbReference>
<comment type="caution">
    <text evidence="1">The sequence shown here is derived from an EMBL/GenBank/DDBJ whole genome shotgun (WGS) entry which is preliminary data.</text>
</comment>
<protein>
    <submittedName>
        <fullName evidence="1">Uncharacterized protein</fullName>
    </submittedName>
</protein>
<name>A0ABN1MM54_9FLAO</name>